<dbReference type="AlphaFoldDB" id="A0A0S4KVP0"/>
<protein>
    <submittedName>
        <fullName evidence="1">Uncharacterized protein</fullName>
    </submittedName>
</protein>
<dbReference type="KEGG" id="nio:NITINOP_2433"/>
<dbReference type="STRING" id="1715989.NITINOP_2433"/>
<reference evidence="2" key="1">
    <citation type="submission" date="2015-09" db="EMBL/GenBank/DDBJ databases">
        <authorList>
            <person name="Daims H."/>
        </authorList>
    </citation>
    <scope>NUCLEOTIDE SEQUENCE [LARGE SCALE GENOMIC DNA]</scope>
</reference>
<accession>A0A0S4KVP0</accession>
<evidence type="ECO:0000313" key="1">
    <source>
        <dbReference type="EMBL" id="CUQ67405.1"/>
    </source>
</evidence>
<evidence type="ECO:0000313" key="2">
    <source>
        <dbReference type="Proteomes" id="UP000066284"/>
    </source>
</evidence>
<sequence length="76" mass="8472">MRFRLSSKLPQLHSHIFGNKTDLSASARCGVCFCATYAVRLLEDGMKSIIYDEPLKNSQFVGCTCVDRSQVVLCLV</sequence>
<dbReference type="Proteomes" id="UP000066284">
    <property type="component" value="Chromosome 1"/>
</dbReference>
<name>A0A0S4KVP0_9BACT</name>
<organism evidence="1 2">
    <name type="scientific">Candidatus Nitrospira inopinata</name>
    <dbReference type="NCBI Taxonomy" id="1715989"/>
    <lineage>
        <taxon>Bacteria</taxon>
        <taxon>Pseudomonadati</taxon>
        <taxon>Nitrospirota</taxon>
        <taxon>Nitrospiria</taxon>
        <taxon>Nitrospirales</taxon>
        <taxon>Nitrospiraceae</taxon>
        <taxon>Nitrospira</taxon>
    </lineage>
</organism>
<proteinExistence type="predicted"/>
<keyword evidence="2" id="KW-1185">Reference proteome</keyword>
<dbReference type="EMBL" id="LN885086">
    <property type="protein sequence ID" value="CUQ67405.1"/>
    <property type="molecule type" value="Genomic_DNA"/>
</dbReference>
<gene>
    <name evidence="1" type="ORF">NITINOP_2433</name>
</gene>